<protein>
    <submittedName>
        <fullName evidence="1">Uncharacterized protein</fullName>
    </submittedName>
</protein>
<accession>A0A5P8E4H2</accession>
<reference evidence="1 2" key="1">
    <citation type="submission" date="2018-11" db="EMBL/GenBank/DDBJ databases">
        <authorList>
            <person name="Na S.W."/>
            <person name="Baik M."/>
        </authorList>
    </citation>
    <scope>NUCLEOTIDE SEQUENCE [LARGE SCALE GENOMIC DNA]</scope>
    <source>
        <strain evidence="1 2">E39</strain>
    </source>
</reference>
<keyword evidence="2" id="KW-1185">Reference proteome</keyword>
<evidence type="ECO:0000313" key="2">
    <source>
        <dbReference type="Proteomes" id="UP000249375"/>
    </source>
</evidence>
<name>A0A5P8E4H2_9BACT</name>
<sequence>MISKKQKNKNNIMMIKKFIILVSAFLFTISINAQHFQFMGIPIDGNIDEFSMALKSKGFKRNTLIDPKGNKNFKGVFANEKAKLCVFFHPTTKLVYALEVDISCYNASEVKEKLEKFETSIKQKYGEQVVDEDLEKSVEGDIRHTFHILDKTSGMKGQIQLHSYCREGNKYLGGTYRLEIFYCDVDNYDAYKAKEVNDL</sequence>
<dbReference type="Proteomes" id="UP000249375">
    <property type="component" value="Chromosome"/>
</dbReference>
<gene>
    <name evidence="1" type="ORF">C7Y71_001630</name>
</gene>
<organism evidence="1 2">
    <name type="scientific">Pseudoprevotella muciniphila</name>
    <dbReference type="NCBI Taxonomy" id="2133944"/>
    <lineage>
        <taxon>Bacteria</taxon>
        <taxon>Pseudomonadati</taxon>
        <taxon>Bacteroidota</taxon>
        <taxon>Bacteroidia</taxon>
        <taxon>Bacteroidales</taxon>
        <taxon>Prevotellaceae</taxon>
        <taxon>Pseudoprevotella</taxon>
    </lineage>
</organism>
<dbReference type="KEGG" id="alq:C7Y71_001630"/>
<dbReference type="AlphaFoldDB" id="A0A5P8E4H2"/>
<evidence type="ECO:0000313" key="1">
    <source>
        <dbReference type="EMBL" id="QFQ11824.1"/>
    </source>
</evidence>
<dbReference type="EMBL" id="CP033459">
    <property type="protein sequence ID" value="QFQ11824.1"/>
    <property type="molecule type" value="Genomic_DNA"/>
</dbReference>
<proteinExistence type="predicted"/>